<evidence type="ECO:0000313" key="1">
    <source>
        <dbReference type="EMBL" id="WMW05388.1"/>
    </source>
</evidence>
<accession>A0ABY9QPA5</accession>
<dbReference type="Proteomes" id="UP001183127">
    <property type="component" value="Chromosome"/>
</dbReference>
<keyword evidence="2" id="KW-1185">Reference proteome</keyword>
<dbReference type="RefSeq" id="WP_011532206.1">
    <property type="nucleotide sequence ID" value="NZ_CP132921.1"/>
</dbReference>
<protein>
    <submittedName>
        <fullName evidence="1">Uncharacterized protein</fullName>
    </submittedName>
</protein>
<proteinExistence type="predicted"/>
<evidence type="ECO:0000313" key="2">
    <source>
        <dbReference type="Proteomes" id="UP001183127"/>
    </source>
</evidence>
<name>A0ABY9QPA5_9PSED</name>
<dbReference type="EMBL" id="CP132921">
    <property type="protein sequence ID" value="WMW05388.1"/>
    <property type="molecule type" value="Genomic_DNA"/>
</dbReference>
<sequence>MSELMTAFSAIEDSFNEKVRGFVESVQRSGLSWSSYELHERVINQYGYDVRALYLQYEPDLMAMLRSGSSEDRRVSLKVARDGLLDFSCSDSFVEELINISIDGNEEEMLLARGILASRGWTSGRDELVGKIVSGFCSDGMDYYTYKNVGEFLCVIGGESLLEAHIKLGEGSQDEDIVELANDLSLHFFRG</sequence>
<dbReference type="GeneID" id="32804172"/>
<gene>
    <name evidence="1" type="ORF">RAH46_24180</name>
</gene>
<organism evidence="1 2">
    <name type="scientific">Pseudomonas entomophila</name>
    <dbReference type="NCBI Taxonomy" id="312306"/>
    <lineage>
        <taxon>Bacteria</taxon>
        <taxon>Pseudomonadati</taxon>
        <taxon>Pseudomonadota</taxon>
        <taxon>Gammaproteobacteria</taxon>
        <taxon>Pseudomonadales</taxon>
        <taxon>Pseudomonadaceae</taxon>
        <taxon>Pseudomonas</taxon>
    </lineage>
</organism>
<reference evidence="1 2" key="1">
    <citation type="submission" date="2023-08" db="EMBL/GenBank/DDBJ databases">
        <title>Complete Genome Sequence of Pseudomonas entomophila TVIN A01.</title>
        <authorList>
            <person name="Shelke T."/>
            <person name="Mahar N.S."/>
            <person name="Gupta I."/>
            <person name="Gupta V."/>
        </authorList>
    </citation>
    <scope>NUCLEOTIDE SEQUENCE [LARGE SCALE GENOMIC DNA]</scope>
    <source>
        <strain evidence="1 2">TVIN-A01</strain>
    </source>
</reference>